<dbReference type="PANTHER" id="PTHR47815">
    <property type="entry name" value="UNIVERSAL STRESS PROTEIN A FAMILY PROTEIN C25B2.10"/>
    <property type="match status" value="1"/>
</dbReference>
<feature type="compositionally biased region" description="Polar residues" evidence="1">
    <location>
        <begin position="357"/>
        <end position="375"/>
    </location>
</feature>
<feature type="domain" description="UspA" evidence="2">
    <location>
        <begin position="140"/>
        <end position="276"/>
    </location>
</feature>
<name>A0A8H3FXQ3_9LECA</name>
<feature type="region of interest" description="Disordered" evidence="1">
    <location>
        <begin position="1"/>
        <end position="109"/>
    </location>
</feature>
<evidence type="ECO:0000313" key="4">
    <source>
        <dbReference type="Proteomes" id="UP000664203"/>
    </source>
</evidence>
<dbReference type="Pfam" id="PF00582">
    <property type="entry name" value="Usp"/>
    <property type="match status" value="1"/>
</dbReference>
<organism evidence="3 4">
    <name type="scientific">Alectoria fallacina</name>
    <dbReference type="NCBI Taxonomy" id="1903189"/>
    <lineage>
        <taxon>Eukaryota</taxon>
        <taxon>Fungi</taxon>
        <taxon>Dikarya</taxon>
        <taxon>Ascomycota</taxon>
        <taxon>Pezizomycotina</taxon>
        <taxon>Lecanoromycetes</taxon>
        <taxon>OSLEUM clade</taxon>
        <taxon>Lecanoromycetidae</taxon>
        <taxon>Lecanorales</taxon>
        <taxon>Lecanorineae</taxon>
        <taxon>Parmeliaceae</taxon>
        <taxon>Alectoria</taxon>
    </lineage>
</organism>
<feature type="compositionally biased region" description="Polar residues" evidence="1">
    <location>
        <begin position="57"/>
        <end position="71"/>
    </location>
</feature>
<dbReference type="Proteomes" id="UP000664203">
    <property type="component" value="Unassembled WGS sequence"/>
</dbReference>
<sequence>MLQSPSPSPTTSPSPESPAPNLEGLFVSTETASEDEIEAKRPETVSKPRLAFPRPASSASPQDGQRGSIQFASGIGTAARPASSRPTALKSQRRLSSPPPPSTYESRVSFDTFDNKDATDISFTLVSKHKDYAYSRRSRIFLCGTDQNDYSDFALEWLVEELVEDGDEIVCLRVVDKDSKISSNVSVEQGIYKTEARKLLEHIQEKNEEDKAISLVLEFAVGKVPETIQRMIKIYAPACLIVGTRGKSLGGIQGLLPGSVSKYCLQNSPVPVVVVRPEEKREKKKKKRLADPSRQNYSSILDQTYASSSGAYESLARQSGGKASETEAAAVAKAIGLNKGFGAWKGFKKEGEDGSPLTKTLSGRSDATSEAESPSPTGPLVGDLDEVPEMDPLESSALNDAGQQWEEANDEGAESKALEESDPINNLDPTGPEEAESGRGSENEV</sequence>
<dbReference type="SUPFAM" id="SSF52402">
    <property type="entry name" value="Adenine nucleotide alpha hydrolases-like"/>
    <property type="match status" value="1"/>
</dbReference>
<proteinExistence type="predicted"/>
<dbReference type="InterPro" id="IPR006016">
    <property type="entry name" value="UspA"/>
</dbReference>
<comment type="caution">
    <text evidence="3">The sequence shown here is derived from an EMBL/GenBank/DDBJ whole genome shotgun (WGS) entry which is preliminary data.</text>
</comment>
<evidence type="ECO:0000313" key="3">
    <source>
        <dbReference type="EMBL" id="CAF9932611.1"/>
    </source>
</evidence>
<dbReference type="EMBL" id="CAJPDR010000332">
    <property type="protein sequence ID" value="CAF9932611.1"/>
    <property type="molecule type" value="Genomic_DNA"/>
</dbReference>
<dbReference type="CDD" id="cd23659">
    <property type="entry name" value="USP_At3g01520-like"/>
    <property type="match status" value="1"/>
</dbReference>
<reference evidence="3" key="1">
    <citation type="submission" date="2021-03" db="EMBL/GenBank/DDBJ databases">
        <authorList>
            <person name="Tagirdzhanova G."/>
        </authorList>
    </citation>
    <scope>NUCLEOTIDE SEQUENCE</scope>
</reference>
<feature type="region of interest" description="Disordered" evidence="1">
    <location>
        <begin position="348"/>
        <end position="445"/>
    </location>
</feature>
<evidence type="ECO:0000256" key="1">
    <source>
        <dbReference type="SAM" id="MobiDB-lite"/>
    </source>
</evidence>
<dbReference type="InterPro" id="IPR014729">
    <property type="entry name" value="Rossmann-like_a/b/a_fold"/>
</dbReference>
<dbReference type="AlphaFoldDB" id="A0A8H3FXQ3"/>
<dbReference type="PANTHER" id="PTHR47815:SF1">
    <property type="entry name" value="UNIVERSAL STRESS PROTEIN A FAMILY PROTEIN C25B2.10"/>
    <property type="match status" value="1"/>
</dbReference>
<evidence type="ECO:0000259" key="2">
    <source>
        <dbReference type="Pfam" id="PF00582"/>
    </source>
</evidence>
<accession>A0A8H3FXQ3</accession>
<protein>
    <recommendedName>
        <fullName evidence="2">UspA domain-containing protein</fullName>
    </recommendedName>
</protein>
<dbReference type="Gene3D" id="3.40.50.620">
    <property type="entry name" value="HUPs"/>
    <property type="match status" value="1"/>
</dbReference>
<feature type="compositionally biased region" description="Acidic residues" evidence="1">
    <location>
        <begin position="383"/>
        <end position="392"/>
    </location>
</feature>
<feature type="compositionally biased region" description="Pro residues" evidence="1">
    <location>
        <begin position="1"/>
        <end position="18"/>
    </location>
</feature>
<keyword evidence="4" id="KW-1185">Reference proteome</keyword>
<dbReference type="OrthoDB" id="843225at2759"/>
<feature type="compositionally biased region" description="Basic and acidic residues" evidence="1">
    <location>
        <begin position="436"/>
        <end position="445"/>
    </location>
</feature>
<gene>
    <name evidence="3" type="ORF">ALECFALPRED_005337</name>
</gene>